<dbReference type="EMBL" id="HE573027">
    <property type="protein sequence ID" value="CCC54271.1"/>
    <property type="molecule type" value="Genomic_DNA"/>
</dbReference>
<organism evidence="1">
    <name type="scientific">Trypanosoma vivax (strain Y486)</name>
    <dbReference type="NCBI Taxonomy" id="1055687"/>
    <lineage>
        <taxon>Eukaryota</taxon>
        <taxon>Discoba</taxon>
        <taxon>Euglenozoa</taxon>
        <taxon>Kinetoplastea</taxon>
        <taxon>Metakinetoplastina</taxon>
        <taxon>Trypanosomatida</taxon>
        <taxon>Trypanosomatidae</taxon>
        <taxon>Trypanosoma</taxon>
        <taxon>Duttonella</taxon>
    </lineage>
</organism>
<dbReference type="AlphaFoldDB" id="G0U9I5"/>
<protein>
    <submittedName>
        <fullName evidence="1">Uncharacterized protein</fullName>
    </submittedName>
</protein>
<proteinExistence type="predicted"/>
<dbReference type="VEuPathDB" id="TriTrypDB:TvY486_1117550"/>
<reference evidence="1" key="1">
    <citation type="journal article" date="2012" name="Proc. Natl. Acad. Sci. U.S.A.">
        <title>Antigenic diversity is generated by distinct evolutionary mechanisms in African trypanosome species.</title>
        <authorList>
            <person name="Jackson A.P."/>
            <person name="Berry A."/>
            <person name="Aslett M."/>
            <person name="Allison H.C."/>
            <person name="Burton P."/>
            <person name="Vavrova-Anderson J."/>
            <person name="Brown R."/>
            <person name="Browne H."/>
            <person name="Corton N."/>
            <person name="Hauser H."/>
            <person name="Gamble J."/>
            <person name="Gilderthorp R."/>
            <person name="Marcello L."/>
            <person name="McQuillan J."/>
            <person name="Otto T.D."/>
            <person name="Quail M.A."/>
            <person name="Sanders M.J."/>
            <person name="van Tonder A."/>
            <person name="Ginger M.L."/>
            <person name="Field M.C."/>
            <person name="Barry J.D."/>
            <person name="Hertz-Fowler C."/>
            <person name="Berriman M."/>
        </authorList>
    </citation>
    <scope>NUCLEOTIDE SEQUENCE</scope>
    <source>
        <strain evidence="1">Y486</strain>
    </source>
</reference>
<sequence>MHCTFGLNVHMTFAFTQSVPLLGIFLFLQQTGHTLIPPLCWIGGMSFPSPLFGPISPPAPELRFSPLLYRACQQRWKWPLNLEGTARFMDNVQHDPVVGSLSYVLQDVYVRTP</sequence>
<name>G0U9I5_TRYVY</name>
<evidence type="ECO:0000313" key="1">
    <source>
        <dbReference type="EMBL" id="CCC54271.1"/>
    </source>
</evidence>
<gene>
    <name evidence="1" type="ORF">TVY486_1117550</name>
</gene>
<accession>G0U9I5</accession>